<evidence type="ECO:0000313" key="1">
    <source>
        <dbReference type="EMBL" id="MWB76865.1"/>
    </source>
</evidence>
<accession>A0A844W192</accession>
<name>A0A844W192_9RHOB</name>
<protein>
    <recommendedName>
        <fullName evidence="3">MaoC-like domain-containing protein</fullName>
    </recommendedName>
</protein>
<proteinExistence type="predicted"/>
<dbReference type="InterPro" id="IPR029069">
    <property type="entry name" value="HotDog_dom_sf"/>
</dbReference>
<dbReference type="Gene3D" id="3.10.129.10">
    <property type="entry name" value="Hotdog Thioesterase"/>
    <property type="match status" value="1"/>
</dbReference>
<gene>
    <name evidence="1" type="ORF">GLS40_02365</name>
</gene>
<reference evidence="1 2" key="1">
    <citation type="submission" date="2019-11" db="EMBL/GenBank/DDBJ databases">
        <title>Pseudooceanicola pacifica sp. nov., isolated from deep-sea sediment of the Pacific Ocean.</title>
        <authorList>
            <person name="Lyu L."/>
        </authorList>
    </citation>
    <scope>NUCLEOTIDE SEQUENCE [LARGE SCALE GENOMIC DNA]</scope>
    <source>
        <strain evidence="1 2">216_PA32_1</strain>
    </source>
</reference>
<dbReference type="EMBL" id="WNXQ01000001">
    <property type="protein sequence ID" value="MWB76865.1"/>
    <property type="molecule type" value="Genomic_DNA"/>
</dbReference>
<dbReference type="Proteomes" id="UP000443843">
    <property type="component" value="Unassembled WGS sequence"/>
</dbReference>
<sequence>MAATSSRRAISPLMSVPGSLRLQTGVTIVRREGRTNRIWSLSLRLEPPVRNLPHPQARPVREFSTRRIDRAGRAPPRWAGPGQKDRDMAVAAQDFVAPFAGMEFAPRRFRLNAADEARMMRVCGSDPALFDHCIDPAALIPHAIRESVLNGLNANGMVNMLQRIEMQAPLRLDEEITVTGRVTEVIETARGPVNTTETFYHGQDGRPGFALRRVALMTDPDRKADPSLRGAGERPAPVVPDPAALRQVGRVTLTPADVKTYCLDTGNLIHVDPVVAANAGYRAPLIGGSHGVRYMTAAIWREGAPRSIVLDIRFRRPIFWDEGFDVRVADGDPRWSAICLARGPKVLAEIAISGWA</sequence>
<evidence type="ECO:0008006" key="3">
    <source>
        <dbReference type="Google" id="ProtNLM"/>
    </source>
</evidence>
<dbReference type="AlphaFoldDB" id="A0A844W192"/>
<dbReference type="SUPFAM" id="SSF54637">
    <property type="entry name" value="Thioesterase/thiol ester dehydrase-isomerase"/>
    <property type="match status" value="2"/>
</dbReference>
<comment type="caution">
    <text evidence="1">The sequence shown here is derived from an EMBL/GenBank/DDBJ whole genome shotgun (WGS) entry which is preliminary data.</text>
</comment>
<dbReference type="CDD" id="cd03441">
    <property type="entry name" value="R_hydratase_like"/>
    <property type="match status" value="1"/>
</dbReference>
<evidence type="ECO:0000313" key="2">
    <source>
        <dbReference type="Proteomes" id="UP000443843"/>
    </source>
</evidence>
<keyword evidence="2" id="KW-1185">Reference proteome</keyword>
<organism evidence="1 2">
    <name type="scientific">Pseudooceanicola pacificus</name>
    <dbReference type="NCBI Taxonomy" id="2676438"/>
    <lineage>
        <taxon>Bacteria</taxon>
        <taxon>Pseudomonadati</taxon>
        <taxon>Pseudomonadota</taxon>
        <taxon>Alphaproteobacteria</taxon>
        <taxon>Rhodobacterales</taxon>
        <taxon>Paracoccaceae</taxon>
        <taxon>Pseudooceanicola</taxon>
    </lineage>
</organism>